<dbReference type="GO" id="GO:0008380">
    <property type="term" value="P:RNA splicing"/>
    <property type="evidence" value="ECO:0007669"/>
    <property type="project" value="UniProtKB-KW"/>
</dbReference>
<sequence>MKEKIEFYMSDANLRKDRYLKQLMNERGDDGSGTTYVPLIEFLKFNKIKALTDDVKDICIAMKSSKILELNEDETELRRSKPIDTRKDSDLCTIYVERLPPNADREWIQSIFSQFGNIDYISLPYFKHNNKIKGFAFIEFESPQSVIKVCKRFSANIPSQLIDEKPETNSLKTNGATKHELESDSEENKPSKKLKTTDQPEDETSESDVKNAKNKTKKKNRRKNKNKTVLESEELELNDLRVMSKHEWNEYKQKYLKLQKEAMTNIKKAISAETIKTSFHNESSQDSMDIVNKTKQKLDIASGTIMKITFTIKPNEDFIDSIFKAKLRDICGDTIAYIDLNQENVQIDGDDKRSNTCYVRFRNKEAVDEMLNNKQLQEMGHLRALSKEEEEKYWERIKDCVSKKKQNKNKKKQRGCEKAIARAERIFSAPSAVKLNTHIKFE</sequence>
<evidence type="ECO:0000256" key="4">
    <source>
        <dbReference type="ARBA" id="ARBA00022664"/>
    </source>
</evidence>
<keyword evidence="7 13" id="KW-0694">RNA-binding</keyword>
<dbReference type="InterPro" id="IPR036390">
    <property type="entry name" value="WH_DNA-bd_sf"/>
</dbReference>
<dbReference type="CDD" id="cd07323">
    <property type="entry name" value="LAM"/>
    <property type="match status" value="1"/>
</dbReference>
<comment type="similarity">
    <text evidence="2">Belongs to the LARP7 family.</text>
</comment>
<keyword evidence="4" id="KW-0507">mRNA processing</keyword>
<evidence type="ECO:0000256" key="2">
    <source>
        <dbReference type="ARBA" id="ARBA00008680"/>
    </source>
</evidence>
<evidence type="ECO:0000256" key="8">
    <source>
        <dbReference type="ARBA" id="ARBA00023015"/>
    </source>
</evidence>
<dbReference type="SUPFAM" id="SSF46785">
    <property type="entry name" value="Winged helix' DNA-binding domain"/>
    <property type="match status" value="1"/>
</dbReference>
<keyword evidence="19" id="KW-1185">Reference proteome</keyword>
<dbReference type="InterPro" id="IPR034887">
    <property type="entry name" value="LARP7_RRM1"/>
</dbReference>
<evidence type="ECO:0000256" key="6">
    <source>
        <dbReference type="ARBA" id="ARBA00022871"/>
    </source>
</evidence>
<dbReference type="InterPro" id="IPR002344">
    <property type="entry name" value="Lupus_La"/>
</dbReference>
<gene>
    <name evidence="18" type="ORF">B4U79_10804</name>
</gene>
<dbReference type="GO" id="GO:0006397">
    <property type="term" value="P:mRNA processing"/>
    <property type="evidence" value="ECO:0007669"/>
    <property type="project" value="UniProtKB-KW"/>
</dbReference>
<dbReference type="PROSITE" id="PS50102">
    <property type="entry name" value="RRM"/>
    <property type="match status" value="1"/>
</dbReference>
<evidence type="ECO:0000256" key="13">
    <source>
        <dbReference type="PROSITE-ProRule" id="PRU00332"/>
    </source>
</evidence>
<dbReference type="SUPFAM" id="SSF54928">
    <property type="entry name" value="RNA-binding domain, RBD"/>
    <property type="match status" value="1"/>
</dbReference>
<dbReference type="PROSITE" id="PS50961">
    <property type="entry name" value="HTH_LA"/>
    <property type="match status" value="1"/>
</dbReference>
<dbReference type="InterPro" id="IPR006630">
    <property type="entry name" value="La_HTH"/>
</dbReference>
<evidence type="ECO:0000256" key="7">
    <source>
        <dbReference type="ARBA" id="ARBA00022884"/>
    </source>
</evidence>
<dbReference type="InterPro" id="IPR045180">
    <property type="entry name" value="La_dom_prot"/>
</dbReference>
<feature type="domain" description="RRM" evidence="15">
    <location>
        <begin position="92"/>
        <end position="178"/>
    </location>
</feature>
<evidence type="ECO:0000259" key="16">
    <source>
        <dbReference type="PROSITE" id="PS50961"/>
    </source>
</evidence>
<dbReference type="GO" id="GO:0007283">
    <property type="term" value="P:spermatogenesis"/>
    <property type="evidence" value="ECO:0007669"/>
    <property type="project" value="UniProtKB-KW"/>
</dbReference>
<evidence type="ECO:0000256" key="10">
    <source>
        <dbReference type="ARBA" id="ARBA00023187"/>
    </source>
</evidence>
<evidence type="ECO:0000256" key="12">
    <source>
        <dbReference type="ARBA" id="ARBA00029640"/>
    </source>
</evidence>
<evidence type="ECO:0000256" key="3">
    <source>
        <dbReference type="ARBA" id="ARBA00015867"/>
    </source>
</evidence>
<dbReference type="AlphaFoldDB" id="A0A443QXG5"/>
<reference evidence="18 19" key="1">
    <citation type="journal article" date="2018" name="Gigascience">
        <title>Genomes of trombidid mites reveal novel predicted allergens and laterally-transferred genes associated with secondary metabolism.</title>
        <authorList>
            <person name="Dong X."/>
            <person name="Chaisiri K."/>
            <person name="Xia D."/>
            <person name="Armstrong S.D."/>
            <person name="Fang Y."/>
            <person name="Donnelly M.J."/>
            <person name="Kadowaki T."/>
            <person name="McGarry J.W."/>
            <person name="Darby A.C."/>
            <person name="Makepeace B.L."/>
        </authorList>
    </citation>
    <scope>NUCLEOTIDE SEQUENCE [LARGE SCALE GENOMIC DNA]</scope>
    <source>
        <strain evidence="18">UoL-WK</strain>
    </source>
</reference>
<dbReference type="InterPro" id="IPR012677">
    <property type="entry name" value="Nucleotide-bd_a/b_plait_sf"/>
</dbReference>
<evidence type="ECO:0000256" key="1">
    <source>
        <dbReference type="ARBA" id="ARBA00004642"/>
    </source>
</evidence>
<keyword evidence="9" id="KW-0804">Transcription</keyword>
<evidence type="ECO:0000313" key="19">
    <source>
        <dbReference type="Proteomes" id="UP000285301"/>
    </source>
</evidence>
<comment type="caution">
    <text evidence="18">The sequence shown here is derived from an EMBL/GenBank/DDBJ whole genome shotgun (WGS) entry which is preliminary data.</text>
</comment>
<comment type="subcellular location">
    <subcellularLocation>
        <location evidence="1">Nucleus</location>
        <location evidence="1">Nucleoplasm</location>
    </subcellularLocation>
</comment>
<dbReference type="PANTHER" id="PTHR22792:SF62">
    <property type="entry name" value="LA-RELATED PROTEIN 7"/>
    <property type="match status" value="1"/>
</dbReference>
<dbReference type="PANTHER" id="PTHR22792">
    <property type="entry name" value="LUPUS LA PROTEIN-RELATED"/>
    <property type="match status" value="1"/>
</dbReference>
<dbReference type="GO" id="GO:1990904">
    <property type="term" value="C:ribonucleoprotein complex"/>
    <property type="evidence" value="ECO:0007669"/>
    <property type="project" value="UniProtKB-UniRule"/>
</dbReference>
<dbReference type="SMART" id="SM00715">
    <property type="entry name" value="LA"/>
    <property type="match status" value="1"/>
</dbReference>
<dbReference type="InterPro" id="IPR000504">
    <property type="entry name" value="RRM_dom"/>
</dbReference>
<dbReference type="EMBL" id="NCKU01003330">
    <property type="protein sequence ID" value="RWS07732.1"/>
    <property type="molecule type" value="Genomic_DNA"/>
</dbReference>
<feature type="compositionally biased region" description="Basic and acidic residues" evidence="14">
    <location>
        <begin position="177"/>
        <end position="198"/>
    </location>
</feature>
<dbReference type="SMART" id="SM00360">
    <property type="entry name" value="RRM"/>
    <property type="match status" value="1"/>
</dbReference>
<feature type="domain" description="HTH La-type RNA-binding" evidence="16">
    <location>
        <begin position="1"/>
        <end position="87"/>
    </location>
</feature>
<evidence type="ECO:0000313" key="18">
    <source>
        <dbReference type="EMBL" id="RWS07732.1"/>
    </source>
</evidence>
<dbReference type="PRINTS" id="PR00302">
    <property type="entry name" value="LUPUSLA"/>
</dbReference>
<dbReference type="STRING" id="1965070.A0A443QXG5"/>
<keyword evidence="8" id="KW-0805">Transcription regulation</keyword>
<dbReference type="Gene3D" id="3.30.70.330">
    <property type="match status" value="2"/>
</dbReference>
<evidence type="ECO:0000259" key="17">
    <source>
        <dbReference type="PROSITE" id="PS51939"/>
    </source>
</evidence>
<dbReference type="Gene3D" id="1.10.10.10">
    <property type="entry name" value="Winged helix-like DNA-binding domain superfamily/Winged helix DNA-binding domain"/>
    <property type="match status" value="1"/>
</dbReference>
<dbReference type="CDD" id="cd12290">
    <property type="entry name" value="RRM1_LARP7"/>
    <property type="match status" value="1"/>
</dbReference>
<dbReference type="OrthoDB" id="439993at2759"/>
<dbReference type="InterPro" id="IPR035979">
    <property type="entry name" value="RBD_domain_sf"/>
</dbReference>
<organism evidence="18 19">
    <name type="scientific">Dinothrombium tinctorium</name>
    <dbReference type="NCBI Taxonomy" id="1965070"/>
    <lineage>
        <taxon>Eukaryota</taxon>
        <taxon>Metazoa</taxon>
        <taxon>Ecdysozoa</taxon>
        <taxon>Arthropoda</taxon>
        <taxon>Chelicerata</taxon>
        <taxon>Arachnida</taxon>
        <taxon>Acari</taxon>
        <taxon>Acariformes</taxon>
        <taxon>Trombidiformes</taxon>
        <taxon>Prostigmata</taxon>
        <taxon>Anystina</taxon>
        <taxon>Parasitengona</taxon>
        <taxon>Trombidioidea</taxon>
        <taxon>Trombidiidae</taxon>
        <taxon>Dinothrombium</taxon>
    </lineage>
</organism>
<name>A0A443QXG5_9ACAR</name>
<keyword evidence="10" id="KW-0508">mRNA splicing</keyword>
<feature type="region of interest" description="Disordered" evidence="14">
    <location>
        <begin position="164"/>
        <end position="226"/>
    </location>
</feature>
<dbReference type="Proteomes" id="UP000285301">
    <property type="component" value="Unassembled WGS sequence"/>
</dbReference>
<accession>A0A443QXG5</accession>
<evidence type="ECO:0000259" key="15">
    <source>
        <dbReference type="PROSITE" id="PS50102"/>
    </source>
</evidence>
<dbReference type="GO" id="GO:0005654">
    <property type="term" value="C:nucleoplasm"/>
    <property type="evidence" value="ECO:0007669"/>
    <property type="project" value="UniProtKB-SubCell"/>
</dbReference>
<evidence type="ECO:0000256" key="11">
    <source>
        <dbReference type="ARBA" id="ARBA00023242"/>
    </source>
</evidence>
<dbReference type="PROSITE" id="PS51939">
    <property type="entry name" value="XRRM"/>
    <property type="match status" value="1"/>
</dbReference>
<dbReference type="GO" id="GO:0003723">
    <property type="term" value="F:RNA binding"/>
    <property type="evidence" value="ECO:0007669"/>
    <property type="project" value="UniProtKB-UniRule"/>
</dbReference>
<keyword evidence="11" id="KW-0539">Nucleus</keyword>
<dbReference type="InterPro" id="IPR036388">
    <property type="entry name" value="WH-like_DNA-bd_sf"/>
</dbReference>
<dbReference type="Pfam" id="PF00076">
    <property type="entry name" value="RRM_1"/>
    <property type="match status" value="1"/>
</dbReference>
<evidence type="ECO:0000256" key="5">
    <source>
        <dbReference type="ARBA" id="ARBA00022782"/>
    </source>
</evidence>
<dbReference type="GO" id="GO:0030154">
    <property type="term" value="P:cell differentiation"/>
    <property type="evidence" value="ECO:0007669"/>
    <property type="project" value="UniProtKB-KW"/>
</dbReference>
<feature type="compositionally biased region" description="Basic residues" evidence="14">
    <location>
        <begin position="212"/>
        <end position="226"/>
    </location>
</feature>
<keyword evidence="6" id="KW-0744">Spermatogenesis</keyword>
<evidence type="ECO:0000256" key="14">
    <source>
        <dbReference type="SAM" id="MobiDB-lite"/>
    </source>
</evidence>
<feature type="domain" description="XRRM" evidence="17">
    <location>
        <begin position="299"/>
        <end position="425"/>
    </location>
</feature>
<dbReference type="Pfam" id="PF05383">
    <property type="entry name" value="La"/>
    <property type="match status" value="1"/>
</dbReference>
<proteinExistence type="inferred from homology"/>
<evidence type="ECO:0000256" key="9">
    <source>
        <dbReference type="ARBA" id="ARBA00023163"/>
    </source>
</evidence>
<keyword evidence="5" id="KW-0221">Differentiation</keyword>
<protein>
    <recommendedName>
        <fullName evidence="3">La-related protein 7</fullName>
    </recommendedName>
    <alternativeName>
        <fullName evidence="12">La ribonucleoprotein domain family member 7</fullName>
    </alternativeName>
</protein>
<dbReference type="InterPro" id="IPR014886">
    <property type="entry name" value="La_xRRM"/>
</dbReference>